<dbReference type="PANTHER" id="PTHR13232:SF10">
    <property type="entry name" value="NAD(P)H-HYDRATE EPIMERASE"/>
    <property type="match status" value="1"/>
</dbReference>
<evidence type="ECO:0000256" key="7">
    <source>
        <dbReference type="ARBA" id="ARBA00022958"/>
    </source>
</evidence>
<evidence type="ECO:0000313" key="13">
    <source>
        <dbReference type="EMBL" id="CDH59648.1"/>
    </source>
</evidence>
<dbReference type="FunFam" id="3.40.50.10260:FF:000005">
    <property type="entry name" value="NAD(P)H-hydrate epimerase"/>
    <property type="match status" value="1"/>
</dbReference>
<sequence>MAFKCLSQKVAQAIDEELMSSGGFSVDQLMELAGLSVAQAVQRTYDRTQFPNVLVCVGPGNNGGDGLVAARHLYHFGYKPSLYYPKQPNKDLYQRLLVQCNQLGLSVHESFADKTVEEADVLVDAVFGFSFKGDVRDPFKEVVKTFETTNKPIVSVDIPSGWDVEQGPSNNVKFQPDVLVSLTAPKICANHFKGKRHFLGGRFVPPAIAKKYDFEVPPFHGADQVVELPLAVGSP</sequence>
<dbReference type="EMBL" id="CBTN010000029">
    <property type="protein sequence ID" value="CDH55432.1"/>
    <property type="molecule type" value="Genomic_DNA"/>
</dbReference>
<dbReference type="VEuPathDB" id="FungiDB:LCOR_10455.1"/>
<comment type="catalytic activity">
    <reaction evidence="2 10">
        <text>(6R)-NADPHX = (6S)-NADPHX</text>
        <dbReference type="Rhea" id="RHEA:32227"/>
        <dbReference type="ChEBI" id="CHEBI:64076"/>
        <dbReference type="ChEBI" id="CHEBI:64077"/>
        <dbReference type="EC" id="5.1.99.6"/>
    </reaction>
</comment>
<keyword evidence="10" id="KW-0496">Mitochondrion</keyword>
<dbReference type="EC" id="5.1.99.6" evidence="3 10"/>
<dbReference type="InterPro" id="IPR032976">
    <property type="entry name" value="YJEFN_prot_NAXE-like"/>
</dbReference>
<dbReference type="GO" id="GO:0005739">
    <property type="term" value="C:mitochondrion"/>
    <property type="evidence" value="ECO:0007669"/>
    <property type="project" value="UniProtKB-SubCell"/>
</dbReference>
<protein>
    <recommendedName>
        <fullName evidence="3 10">NAD(P)H-hydrate epimerase</fullName>
        <ecNumber evidence="3 10">5.1.99.6</ecNumber>
    </recommendedName>
    <alternativeName>
        <fullName evidence="10">NAD(P)HX epimerase</fullName>
    </alternativeName>
</protein>
<dbReference type="InterPro" id="IPR004443">
    <property type="entry name" value="YjeF_N_dom"/>
</dbReference>
<dbReference type="OrthoDB" id="10064708at2759"/>
<dbReference type="GO" id="GO:0046872">
    <property type="term" value="F:metal ion binding"/>
    <property type="evidence" value="ECO:0007669"/>
    <property type="project" value="UniProtKB-KW"/>
</dbReference>
<feature type="binding site" evidence="10">
    <location>
        <position position="160"/>
    </location>
    <ligand>
        <name>K(+)</name>
        <dbReference type="ChEBI" id="CHEBI:29103"/>
    </ligand>
</feature>
<evidence type="ECO:0000256" key="1">
    <source>
        <dbReference type="ARBA" id="ARBA00000013"/>
    </source>
</evidence>
<evidence type="ECO:0000259" key="11">
    <source>
        <dbReference type="PROSITE" id="PS51385"/>
    </source>
</evidence>
<feature type="domain" description="YjeF N-terminal" evidence="11">
    <location>
        <begin position="11"/>
        <end position="216"/>
    </location>
</feature>
<dbReference type="STRING" id="1263082.A0A068SB88"/>
<dbReference type="Pfam" id="PF03853">
    <property type="entry name" value="YjeF_N"/>
    <property type="match status" value="1"/>
</dbReference>
<dbReference type="NCBIfam" id="TIGR00197">
    <property type="entry name" value="yjeF_nterm"/>
    <property type="match status" value="1"/>
</dbReference>
<dbReference type="GO" id="GO:0000166">
    <property type="term" value="F:nucleotide binding"/>
    <property type="evidence" value="ECO:0007669"/>
    <property type="project" value="UniProtKB-KW"/>
</dbReference>
<dbReference type="Gene3D" id="3.40.50.10260">
    <property type="entry name" value="YjeF N-terminal domain"/>
    <property type="match status" value="1"/>
</dbReference>
<evidence type="ECO:0000256" key="4">
    <source>
        <dbReference type="ARBA" id="ARBA00022723"/>
    </source>
</evidence>
<comment type="similarity">
    <text evidence="10">Belongs to the NnrE/AIBP family.</text>
</comment>
<dbReference type="InterPro" id="IPR036652">
    <property type="entry name" value="YjeF_N_dom_sf"/>
</dbReference>
<evidence type="ECO:0000256" key="9">
    <source>
        <dbReference type="ARBA" id="ARBA00023235"/>
    </source>
</evidence>
<evidence type="ECO:0000256" key="10">
    <source>
        <dbReference type="HAMAP-Rule" id="MF_03159"/>
    </source>
</evidence>
<dbReference type="Proteomes" id="UP000027586">
    <property type="component" value="Unassembled WGS sequence"/>
</dbReference>
<keyword evidence="6" id="KW-0521">NADP</keyword>
<feature type="binding site" evidence="10">
    <location>
        <begin position="61"/>
        <end position="65"/>
    </location>
    <ligand>
        <name>(6S)-NADPHX</name>
        <dbReference type="ChEBI" id="CHEBI:64076"/>
    </ligand>
</feature>
<accession>A0A068SB88</accession>
<keyword evidence="10" id="KW-0963">Cytoplasm</keyword>
<evidence type="ECO:0000313" key="14">
    <source>
        <dbReference type="Proteomes" id="UP000027586"/>
    </source>
</evidence>
<evidence type="ECO:0000313" key="12">
    <source>
        <dbReference type="EMBL" id="CDH55432.1"/>
    </source>
</evidence>
<proteinExistence type="inferred from homology"/>
<organism evidence="13 14">
    <name type="scientific">Lichtheimia corymbifera JMRC:FSU:9682</name>
    <dbReference type="NCBI Taxonomy" id="1263082"/>
    <lineage>
        <taxon>Eukaryota</taxon>
        <taxon>Fungi</taxon>
        <taxon>Fungi incertae sedis</taxon>
        <taxon>Mucoromycota</taxon>
        <taxon>Mucoromycotina</taxon>
        <taxon>Mucoromycetes</taxon>
        <taxon>Mucorales</taxon>
        <taxon>Lichtheimiaceae</taxon>
        <taxon>Lichtheimia</taxon>
    </lineage>
</organism>
<dbReference type="GO" id="GO:0052856">
    <property type="term" value="F:NAD(P)HX epimerase activity"/>
    <property type="evidence" value="ECO:0007669"/>
    <property type="project" value="UniProtKB-UniRule"/>
</dbReference>
<comment type="function">
    <text evidence="10">Catalyzes the epimerization of the S- and R-forms of NAD(P)HX, a damaged form of NAD(P)H that is a result of enzymatic or heat-dependent hydration. This is a prerequisite for the S-specific NAD(P)H-hydrate dehydratase to allow the repair of both epimers of NAD(P)HX.</text>
</comment>
<dbReference type="AlphaFoldDB" id="A0A068SB88"/>
<keyword evidence="5 10" id="KW-0547">Nucleotide-binding</keyword>
<name>A0A068SB88_9FUNG</name>
<dbReference type="VEuPathDB" id="FungiDB:LCOR_06573.1"/>
<evidence type="ECO:0000256" key="3">
    <source>
        <dbReference type="ARBA" id="ARBA00012228"/>
    </source>
</evidence>
<keyword evidence="8 10" id="KW-0520">NAD</keyword>
<dbReference type="EMBL" id="CBTN010000073">
    <property type="protein sequence ID" value="CDH59648.1"/>
    <property type="molecule type" value="Genomic_DNA"/>
</dbReference>
<feature type="binding site" evidence="10">
    <location>
        <begin position="128"/>
        <end position="134"/>
    </location>
    <ligand>
        <name>(6S)-NADPHX</name>
        <dbReference type="ChEBI" id="CHEBI:64076"/>
    </ligand>
</feature>
<evidence type="ECO:0000256" key="8">
    <source>
        <dbReference type="ARBA" id="ARBA00023027"/>
    </source>
</evidence>
<keyword evidence="14" id="KW-1185">Reference proteome</keyword>
<reference evidence="13 14" key="1">
    <citation type="submission" date="2013-08" db="EMBL/GenBank/DDBJ databases">
        <title>Gene expansion shapes genome architecture in the human pathogen Lichtheimia corymbifera: an evolutionary genomics analysis in the ancient terrestrial Mucorales (Mucoromycotina).</title>
        <authorList>
            <person name="Schwartze V.U."/>
            <person name="Winter S."/>
            <person name="Shelest E."/>
            <person name="Marcet-Houben M."/>
            <person name="Horn F."/>
            <person name="Wehner S."/>
            <person name="Hoffmann K."/>
            <person name="Riege K."/>
            <person name="Sammeth M."/>
            <person name="Nowrousian M."/>
            <person name="Valiante V."/>
            <person name="Linde J."/>
            <person name="Jacobsen I.D."/>
            <person name="Marz M."/>
            <person name="Brakhage A.A."/>
            <person name="Gabaldon T."/>
            <person name="Bocker S."/>
            <person name="Voigt K."/>
        </authorList>
    </citation>
    <scope>NUCLEOTIDE SEQUENCE [LARGE SCALE GENOMIC DNA]</scope>
    <source>
        <strain evidence="13">FSU 9682</strain>
        <strain evidence="14">JMRC:FSU:9682</strain>
    </source>
</reference>
<feature type="binding site" evidence="10">
    <location>
        <position position="62"/>
    </location>
    <ligand>
        <name>K(+)</name>
        <dbReference type="ChEBI" id="CHEBI:29103"/>
    </ligand>
</feature>
<comment type="cofactor">
    <cofactor evidence="10">
        <name>K(+)</name>
        <dbReference type="ChEBI" id="CHEBI:29103"/>
    </cofactor>
    <text evidence="10">Binds 1 potassium ion per subunit.</text>
</comment>
<dbReference type="HAMAP" id="MF_01966">
    <property type="entry name" value="NADHX_epimerase"/>
    <property type="match status" value="1"/>
</dbReference>
<dbReference type="PROSITE" id="PS51385">
    <property type="entry name" value="YJEF_N"/>
    <property type="match status" value="1"/>
</dbReference>
<feature type="binding site" evidence="10">
    <location>
        <position position="124"/>
    </location>
    <ligand>
        <name>K(+)</name>
        <dbReference type="ChEBI" id="CHEBI:29103"/>
    </ligand>
</feature>
<evidence type="ECO:0000256" key="6">
    <source>
        <dbReference type="ARBA" id="ARBA00022857"/>
    </source>
</evidence>
<evidence type="ECO:0000256" key="2">
    <source>
        <dbReference type="ARBA" id="ARBA00000909"/>
    </source>
</evidence>
<dbReference type="PANTHER" id="PTHR13232">
    <property type="entry name" value="NAD(P)H-HYDRATE EPIMERASE"/>
    <property type="match status" value="1"/>
</dbReference>
<dbReference type="SUPFAM" id="SSF64153">
    <property type="entry name" value="YjeF N-terminal domain-like"/>
    <property type="match status" value="1"/>
</dbReference>
<gene>
    <name evidence="12" type="ORF">LCOR_06573.1</name>
    <name evidence="13" type="ORF">LCOR_10455.1</name>
</gene>
<keyword evidence="9 10" id="KW-0413">Isomerase</keyword>
<comment type="subcellular location">
    <subcellularLocation>
        <location evidence="10">Cytoplasm</location>
    </subcellularLocation>
    <subcellularLocation>
        <location evidence="10">Mitochondrion</location>
    </subcellularLocation>
</comment>
<keyword evidence="7 10" id="KW-0630">Potassium</keyword>
<comment type="caution">
    <text evidence="13">The sequence shown here is derived from an EMBL/GenBank/DDBJ whole genome shotgun (WGS) entry which is preliminary data.</text>
</comment>
<keyword evidence="4 10" id="KW-0479">Metal-binding</keyword>
<evidence type="ECO:0000256" key="5">
    <source>
        <dbReference type="ARBA" id="ARBA00022741"/>
    </source>
</evidence>
<comment type="caution">
    <text evidence="10">Lacks conserved residue(s) required for the propagation of feature annotation.</text>
</comment>
<comment type="catalytic activity">
    <reaction evidence="1 10">
        <text>(6R)-NADHX = (6S)-NADHX</text>
        <dbReference type="Rhea" id="RHEA:32215"/>
        <dbReference type="ChEBI" id="CHEBI:64074"/>
        <dbReference type="ChEBI" id="CHEBI:64075"/>
        <dbReference type="EC" id="5.1.99.6"/>
    </reaction>
</comment>
<feature type="binding site" evidence="10">
    <location>
        <position position="157"/>
    </location>
    <ligand>
        <name>(6S)-NADPHX</name>
        <dbReference type="ChEBI" id="CHEBI:64076"/>
    </ligand>
</feature>